<dbReference type="PANTHER" id="PTHR17985">
    <property type="entry name" value="SER/THR-RICH PROTEIN T10 IN DGCR REGION"/>
    <property type="match status" value="1"/>
</dbReference>
<accession>A0ABU1ZQA5</accession>
<dbReference type="PANTHER" id="PTHR17985:SF8">
    <property type="entry name" value="TRANSPORT AND GOLGI ORGANIZATION PROTEIN 2 HOMOLOG"/>
    <property type="match status" value="1"/>
</dbReference>
<keyword evidence="2" id="KW-1185">Reference proteome</keyword>
<comment type="caution">
    <text evidence="1">The sequence shown here is derived from an EMBL/GenBank/DDBJ whole genome shotgun (WGS) entry which is preliminary data.</text>
</comment>
<organism evidence="1 2">
    <name type="scientific">Rhodoferax saidenbachensis</name>
    <dbReference type="NCBI Taxonomy" id="1484693"/>
    <lineage>
        <taxon>Bacteria</taxon>
        <taxon>Pseudomonadati</taxon>
        <taxon>Pseudomonadota</taxon>
        <taxon>Betaproteobacteria</taxon>
        <taxon>Burkholderiales</taxon>
        <taxon>Comamonadaceae</taxon>
        <taxon>Rhodoferax</taxon>
    </lineage>
</organism>
<sequence>MCLIAWNWQPGSATPLLLLGNRDEFYARPAEPLHHWPDAPILAGRDLQAGGTWLGVGPGGRVAALTNYRSATPVRADAPSRGALVADFLQSPLSAQAYLQALQPEASTYNPFNLLVFDGQTLLGLESRGARIVALQPGLGAVSNADFLTPWPKLRQLTARLAACVTRGDTSDEHLWPLLQSRALAADAELPHTGVPLELERALSAVFIATPGYGTRACSVVRVNADKTHFSEQRFGANGAAGHSSLTHPSP</sequence>
<reference evidence="1 2" key="1">
    <citation type="submission" date="2023-07" db="EMBL/GenBank/DDBJ databases">
        <title>Sorghum-associated microbial communities from plants grown in Nebraska, USA.</title>
        <authorList>
            <person name="Schachtman D."/>
        </authorList>
    </citation>
    <scope>NUCLEOTIDE SEQUENCE [LARGE SCALE GENOMIC DNA]</scope>
    <source>
        <strain evidence="1 2">BE308</strain>
    </source>
</reference>
<name>A0ABU1ZQA5_9BURK</name>
<dbReference type="Proteomes" id="UP001268089">
    <property type="component" value="Unassembled WGS sequence"/>
</dbReference>
<dbReference type="EMBL" id="JAVDXO010000006">
    <property type="protein sequence ID" value="MDR7307563.1"/>
    <property type="molecule type" value="Genomic_DNA"/>
</dbReference>
<evidence type="ECO:0000313" key="1">
    <source>
        <dbReference type="EMBL" id="MDR7307563.1"/>
    </source>
</evidence>
<dbReference type="InterPro" id="IPR008551">
    <property type="entry name" value="TANGO2"/>
</dbReference>
<gene>
    <name evidence="1" type="ORF">J2X15_002850</name>
</gene>
<evidence type="ECO:0000313" key="2">
    <source>
        <dbReference type="Proteomes" id="UP001268089"/>
    </source>
</evidence>
<protein>
    <submittedName>
        <fullName evidence="1">Uncharacterized protein with NRDE domain</fullName>
    </submittedName>
</protein>
<dbReference type="Pfam" id="PF05742">
    <property type="entry name" value="TANGO2"/>
    <property type="match status" value="1"/>
</dbReference>
<dbReference type="RefSeq" id="WP_310343923.1">
    <property type="nucleotide sequence ID" value="NZ_JAVDXO010000006.1"/>
</dbReference>
<proteinExistence type="predicted"/>